<evidence type="ECO:0000313" key="2">
    <source>
        <dbReference type="Proteomes" id="UP000762676"/>
    </source>
</evidence>
<protein>
    <submittedName>
        <fullName evidence="1">COMM domain-containing protein 4</fullName>
    </submittedName>
</protein>
<dbReference type="EMBL" id="BMAT01008913">
    <property type="protein sequence ID" value="GFR95168.1"/>
    <property type="molecule type" value="Genomic_DNA"/>
</dbReference>
<sequence>MIPILWRLGLPRLGPRRNQHPVENHVCESKTFKRSGFEEHVGRFDGQTGDIKASIAALAFILSSAAKYDVDAETLSNELQQLGLPKEHTTSLCKSYSDAQSKLQESYRDASLR</sequence>
<dbReference type="PANTHER" id="PTHR16231">
    <property type="entry name" value="COMM DOMAIN-CONTAINING PROTEIN 4-8 FAMILY MEMBER"/>
    <property type="match status" value="1"/>
</dbReference>
<name>A0AAV4HA59_9GAST</name>
<reference evidence="1 2" key="1">
    <citation type="journal article" date="2021" name="Elife">
        <title>Chloroplast acquisition without the gene transfer in kleptoplastic sea slugs, Plakobranchus ocellatus.</title>
        <authorList>
            <person name="Maeda T."/>
            <person name="Takahashi S."/>
            <person name="Yoshida T."/>
            <person name="Shimamura S."/>
            <person name="Takaki Y."/>
            <person name="Nagai Y."/>
            <person name="Toyoda A."/>
            <person name="Suzuki Y."/>
            <person name="Arimoto A."/>
            <person name="Ishii H."/>
            <person name="Satoh N."/>
            <person name="Nishiyama T."/>
            <person name="Hasebe M."/>
            <person name="Maruyama T."/>
            <person name="Minagawa J."/>
            <person name="Obokata J."/>
            <person name="Shigenobu S."/>
        </authorList>
    </citation>
    <scope>NUCLEOTIDE SEQUENCE [LARGE SCALE GENOMIC DNA]</scope>
</reference>
<feature type="non-terminal residue" evidence="1">
    <location>
        <position position="113"/>
    </location>
</feature>
<accession>A0AAV4HA59</accession>
<dbReference type="PANTHER" id="PTHR16231:SF4">
    <property type="entry name" value="COMM DOMAIN-CONTAINING PROTEIN 4"/>
    <property type="match status" value="1"/>
</dbReference>
<dbReference type="Proteomes" id="UP000762676">
    <property type="component" value="Unassembled WGS sequence"/>
</dbReference>
<comment type="caution">
    <text evidence="1">The sequence shown here is derived from an EMBL/GenBank/DDBJ whole genome shotgun (WGS) entry which is preliminary data.</text>
</comment>
<dbReference type="Pfam" id="PF21672">
    <property type="entry name" value="COMM_HN"/>
    <property type="match status" value="1"/>
</dbReference>
<dbReference type="InterPro" id="IPR047155">
    <property type="entry name" value="COMMD4/6/7/8"/>
</dbReference>
<proteinExistence type="predicted"/>
<keyword evidence="2" id="KW-1185">Reference proteome</keyword>
<gene>
    <name evidence="1" type="ORF">ElyMa_004421700</name>
</gene>
<dbReference type="AlphaFoldDB" id="A0AAV4HA59"/>
<evidence type="ECO:0000313" key="1">
    <source>
        <dbReference type="EMBL" id="GFR95168.1"/>
    </source>
</evidence>
<organism evidence="1 2">
    <name type="scientific">Elysia marginata</name>
    <dbReference type="NCBI Taxonomy" id="1093978"/>
    <lineage>
        <taxon>Eukaryota</taxon>
        <taxon>Metazoa</taxon>
        <taxon>Spiralia</taxon>
        <taxon>Lophotrochozoa</taxon>
        <taxon>Mollusca</taxon>
        <taxon>Gastropoda</taxon>
        <taxon>Heterobranchia</taxon>
        <taxon>Euthyneura</taxon>
        <taxon>Panpulmonata</taxon>
        <taxon>Sacoglossa</taxon>
        <taxon>Placobranchoidea</taxon>
        <taxon>Plakobranchidae</taxon>
        <taxon>Elysia</taxon>
    </lineage>
</organism>